<protein>
    <submittedName>
        <fullName evidence="3">Uncharacterized protein</fullName>
    </submittedName>
</protein>
<evidence type="ECO:0000256" key="1">
    <source>
        <dbReference type="SAM" id="MobiDB-lite"/>
    </source>
</evidence>
<feature type="region of interest" description="Disordered" evidence="1">
    <location>
        <begin position="36"/>
        <end position="104"/>
    </location>
</feature>
<reference evidence="2" key="1">
    <citation type="journal article" date="2013" name="Genetics">
        <title>The draft genome and transcriptome of Panagrellus redivivus are shaped by the harsh demands of a free-living lifestyle.</title>
        <authorList>
            <person name="Srinivasan J."/>
            <person name="Dillman A.R."/>
            <person name="Macchietto M.G."/>
            <person name="Heikkinen L."/>
            <person name="Lakso M."/>
            <person name="Fracchia K.M."/>
            <person name="Antoshechkin I."/>
            <person name="Mortazavi A."/>
            <person name="Wong G."/>
            <person name="Sternberg P.W."/>
        </authorList>
    </citation>
    <scope>NUCLEOTIDE SEQUENCE [LARGE SCALE GENOMIC DNA]</scope>
    <source>
        <strain evidence="2">MT8872</strain>
    </source>
</reference>
<evidence type="ECO:0000313" key="3">
    <source>
        <dbReference type="WBParaSite" id="Pan_g14601.t1"/>
    </source>
</evidence>
<sequence>MVGPLLALGIHPITIRGAKQLTAQSPRARRRRSICYAGGSESRPAALKKQRGSAQPFRILPRREISTPHLFNPDWPAGKSGGKRMPAGCQLKDESRSNKLYGRL</sequence>
<name>A0A7E4ZSI8_PANRE</name>
<keyword evidence="2" id="KW-1185">Reference proteome</keyword>
<accession>A0A7E4ZSI8</accession>
<dbReference type="WBParaSite" id="Pan_g14601.t1">
    <property type="protein sequence ID" value="Pan_g14601.t1"/>
    <property type="gene ID" value="Pan_g14601"/>
</dbReference>
<reference evidence="3" key="2">
    <citation type="submission" date="2020-10" db="UniProtKB">
        <authorList>
            <consortium name="WormBaseParasite"/>
        </authorList>
    </citation>
    <scope>IDENTIFICATION</scope>
</reference>
<evidence type="ECO:0000313" key="2">
    <source>
        <dbReference type="Proteomes" id="UP000492821"/>
    </source>
</evidence>
<dbReference type="AlphaFoldDB" id="A0A7E4ZSI8"/>
<dbReference type="Proteomes" id="UP000492821">
    <property type="component" value="Unassembled WGS sequence"/>
</dbReference>
<proteinExistence type="predicted"/>
<organism evidence="2 3">
    <name type="scientific">Panagrellus redivivus</name>
    <name type="common">Microworm</name>
    <dbReference type="NCBI Taxonomy" id="6233"/>
    <lineage>
        <taxon>Eukaryota</taxon>
        <taxon>Metazoa</taxon>
        <taxon>Ecdysozoa</taxon>
        <taxon>Nematoda</taxon>
        <taxon>Chromadorea</taxon>
        <taxon>Rhabditida</taxon>
        <taxon>Tylenchina</taxon>
        <taxon>Panagrolaimomorpha</taxon>
        <taxon>Panagrolaimoidea</taxon>
        <taxon>Panagrolaimidae</taxon>
        <taxon>Panagrellus</taxon>
    </lineage>
</organism>